<proteinExistence type="predicted"/>
<dbReference type="PANTHER" id="PTHR24148:SF64">
    <property type="entry name" value="HETEROKARYON INCOMPATIBILITY DOMAIN-CONTAINING PROTEIN"/>
    <property type="match status" value="1"/>
</dbReference>
<accession>A0A4Z1EIP8</accession>
<comment type="caution">
    <text evidence="1">The sequence shown here is derived from an EMBL/GenBank/DDBJ whole genome shotgun (WGS) entry which is preliminary data.</text>
</comment>
<evidence type="ECO:0000313" key="1">
    <source>
        <dbReference type="EMBL" id="TGO08957.1"/>
    </source>
</evidence>
<dbReference type="OrthoDB" id="2157530at2759"/>
<organism evidence="1 2">
    <name type="scientific">Botrytis tulipae</name>
    <dbReference type="NCBI Taxonomy" id="87230"/>
    <lineage>
        <taxon>Eukaryota</taxon>
        <taxon>Fungi</taxon>
        <taxon>Dikarya</taxon>
        <taxon>Ascomycota</taxon>
        <taxon>Pezizomycotina</taxon>
        <taxon>Leotiomycetes</taxon>
        <taxon>Helotiales</taxon>
        <taxon>Sclerotiniaceae</taxon>
        <taxon>Botrytis</taxon>
    </lineage>
</organism>
<protein>
    <recommendedName>
        <fullName evidence="3">Heterokaryon incompatibility domain-containing protein</fullName>
    </recommendedName>
</protein>
<reference evidence="1 2" key="1">
    <citation type="submission" date="2017-12" db="EMBL/GenBank/DDBJ databases">
        <title>Comparative genomics of Botrytis spp.</title>
        <authorList>
            <person name="Valero-Jimenez C.A."/>
            <person name="Tapia P."/>
            <person name="Veloso J."/>
            <person name="Silva-Moreno E."/>
            <person name="Staats M."/>
            <person name="Valdes J.H."/>
            <person name="Van Kan J.A.L."/>
        </authorList>
    </citation>
    <scope>NUCLEOTIDE SEQUENCE [LARGE SCALE GENOMIC DNA]</scope>
    <source>
        <strain evidence="1 2">Bt9001</strain>
    </source>
</reference>
<evidence type="ECO:0000313" key="2">
    <source>
        <dbReference type="Proteomes" id="UP000297777"/>
    </source>
</evidence>
<dbReference type="Pfam" id="PF26639">
    <property type="entry name" value="Het-6_barrel"/>
    <property type="match status" value="1"/>
</dbReference>
<dbReference type="AlphaFoldDB" id="A0A4Z1EIP8"/>
<sequence length="398" mass="45164">MSPVTIPDGVFKAMRRISIINNVRTSRARGLKVRLTQLLCLDRLSFCSDPRDRIYALLGLAEDQYTVNPDYTKPVQLVLQDAVESLIKKERSLNIICMLPKSRRMYGLPSWVPDFTTSSHSRSLMSFLLDDPDKCHIFTASGTMPFPKIQVKAGVISTKGLILDIVDGMGSATPVTQSNAPKNRTLPFLPSHTSLQQSSTIKSRYHTNHHILHAIWNTLVSSRERCDTKATSASETVYLMFKSVATPKEKWSLEDIWDWDKLDNARLFYDRNAMLRFAGRSFSDWINIAIDVFESKFDPLVDVITNEIRDLPIQISSTLRNQRLLVTESGYIGYVPNETRRGDTICILYGMDVPVVLRQNQDGTFELIGPCYVHGVMEGELMDDMQNGVFEERIFNIA</sequence>
<gene>
    <name evidence="1" type="ORF">BTUL_0184g00040</name>
</gene>
<name>A0A4Z1EIP8_9HELO</name>
<dbReference type="EMBL" id="PQXH01000184">
    <property type="protein sequence ID" value="TGO08957.1"/>
    <property type="molecule type" value="Genomic_DNA"/>
</dbReference>
<dbReference type="InterPro" id="IPR052895">
    <property type="entry name" value="HetReg/Transcr_Mod"/>
</dbReference>
<keyword evidence="2" id="KW-1185">Reference proteome</keyword>
<dbReference type="Proteomes" id="UP000297777">
    <property type="component" value="Unassembled WGS sequence"/>
</dbReference>
<evidence type="ECO:0008006" key="3">
    <source>
        <dbReference type="Google" id="ProtNLM"/>
    </source>
</evidence>
<dbReference type="PANTHER" id="PTHR24148">
    <property type="entry name" value="ANKYRIN REPEAT DOMAIN-CONTAINING PROTEIN 39 HOMOLOG-RELATED"/>
    <property type="match status" value="1"/>
</dbReference>